<evidence type="ECO:0000259" key="2">
    <source>
        <dbReference type="Pfam" id="PF13439"/>
    </source>
</evidence>
<evidence type="ECO:0008006" key="5">
    <source>
        <dbReference type="Google" id="ProtNLM"/>
    </source>
</evidence>
<dbReference type="CDD" id="cd03801">
    <property type="entry name" value="GT4_PimA-like"/>
    <property type="match status" value="1"/>
</dbReference>
<protein>
    <recommendedName>
        <fullName evidence="5">Glycosyl transferase family 1 domain-containing protein</fullName>
    </recommendedName>
</protein>
<dbReference type="EMBL" id="MHIE01000003">
    <property type="protein sequence ID" value="OGY46472.1"/>
    <property type="molecule type" value="Genomic_DNA"/>
</dbReference>
<name>A0A1G1Y2F6_9BACT</name>
<comment type="caution">
    <text evidence="3">The sequence shown here is derived from an EMBL/GenBank/DDBJ whole genome shotgun (WGS) entry which is preliminary data.</text>
</comment>
<dbReference type="Pfam" id="PF00534">
    <property type="entry name" value="Glycos_transf_1"/>
    <property type="match status" value="1"/>
</dbReference>
<dbReference type="Proteomes" id="UP000178240">
    <property type="component" value="Unassembled WGS sequence"/>
</dbReference>
<dbReference type="PANTHER" id="PTHR45947:SF3">
    <property type="entry name" value="SULFOQUINOVOSYL TRANSFERASE SQD2"/>
    <property type="match status" value="1"/>
</dbReference>
<dbReference type="InterPro" id="IPR050194">
    <property type="entry name" value="Glycosyltransferase_grp1"/>
</dbReference>
<dbReference type="InterPro" id="IPR028098">
    <property type="entry name" value="Glyco_trans_4-like_N"/>
</dbReference>
<organism evidence="3 4">
    <name type="scientific">Candidatus Buchananbacteria bacterium RIFCSPHIGHO2_01_FULL_44_11</name>
    <dbReference type="NCBI Taxonomy" id="1797535"/>
    <lineage>
        <taxon>Bacteria</taxon>
        <taxon>Candidatus Buchananiibacteriota</taxon>
    </lineage>
</organism>
<dbReference type="Pfam" id="PF13439">
    <property type="entry name" value="Glyco_transf_4"/>
    <property type="match status" value="1"/>
</dbReference>
<reference evidence="3 4" key="1">
    <citation type="journal article" date="2016" name="Nat. Commun.">
        <title>Thousands of microbial genomes shed light on interconnected biogeochemical processes in an aquifer system.</title>
        <authorList>
            <person name="Anantharaman K."/>
            <person name="Brown C.T."/>
            <person name="Hug L.A."/>
            <person name="Sharon I."/>
            <person name="Castelle C.J."/>
            <person name="Probst A.J."/>
            <person name="Thomas B.C."/>
            <person name="Singh A."/>
            <person name="Wilkins M.J."/>
            <person name="Karaoz U."/>
            <person name="Brodie E.L."/>
            <person name="Williams K.H."/>
            <person name="Hubbard S.S."/>
            <person name="Banfield J.F."/>
        </authorList>
    </citation>
    <scope>NUCLEOTIDE SEQUENCE [LARGE SCALE GENOMIC DNA]</scope>
</reference>
<dbReference type="PANTHER" id="PTHR45947">
    <property type="entry name" value="SULFOQUINOVOSYL TRANSFERASE SQD2"/>
    <property type="match status" value="1"/>
</dbReference>
<evidence type="ECO:0000313" key="3">
    <source>
        <dbReference type="EMBL" id="OGY46472.1"/>
    </source>
</evidence>
<dbReference type="SUPFAM" id="SSF53756">
    <property type="entry name" value="UDP-Glycosyltransferase/glycogen phosphorylase"/>
    <property type="match status" value="1"/>
</dbReference>
<accession>A0A1G1Y2F6</accession>
<proteinExistence type="predicted"/>
<evidence type="ECO:0000259" key="1">
    <source>
        <dbReference type="Pfam" id="PF00534"/>
    </source>
</evidence>
<feature type="domain" description="Glycosyl transferase family 1" evidence="1">
    <location>
        <begin position="218"/>
        <end position="384"/>
    </location>
</feature>
<dbReference type="Gene3D" id="3.40.50.2000">
    <property type="entry name" value="Glycogen Phosphorylase B"/>
    <property type="match status" value="2"/>
</dbReference>
<feature type="domain" description="Glycosyltransferase subfamily 4-like N-terminal" evidence="2">
    <location>
        <begin position="34"/>
        <end position="201"/>
    </location>
</feature>
<evidence type="ECO:0000313" key="4">
    <source>
        <dbReference type="Proteomes" id="UP000178240"/>
    </source>
</evidence>
<dbReference type="AlphaFoldDB" id="A0A1G1Y2F6"/>
<dbReference type="STRING" id="1797535.A2744_03430"/>
<sequence length="408" mass="45767">MAKLKKFLIEELKKMPTLIKKSLLITLEFPPQTGGVGNYYYNICKNLPADKIVVMAPAGDKTELFDREQKFPIIRLKKLTEINRIIKAEAGFFSRLAKKFSWTGLLGDIKKIVVEHKIELIQVGQILPLGTLALIMNKKTKLPYLVYTHGLDILLPQQSQHKKIIIKKIIAKAKNLIANSQFTGDELIKLGADSQKIVIVNPCPNVVSQEISEWKVNEIKEDYHLKDKKILLTVGRLVKRKGHDLVIEALPKILEKVPDTVYLIIGNGPEQKRLETLANQKSLRDQVQFLTNITDADLPAFYSACDVFVMPARQIGPDVEGFGTVYLEANLFGKPVIAGRSGGIPEAVIDRQTGLLVDPKDVEAIAEAVINLLTKPELNEKLGLQGMDRVIQNFDWQNQIEKIKNILG</sequence>
<dbReference type="InterPro" id="IPR001296">
    <property type="entry name" value="Glyco_trans_1"/>
</dbReference>
<dbReference type="GO" id="GO:0016758">
    <property type="term" value="F:hexosyltransferase activity"/>
    <property type="evidence" value="ECO:0007669"/>
    <property type="project" value="TreeGrafter"/>
</dbReference>
<gene>
    <name evidence="3" type="ORF">A2744_03430</name>
</gene>